<reference evidence="2" key="1">
    <citation type="submission" date="2016-10" db="EMBL/GenBank/DDBJ databases">
        <authorList>
            <person name="Varghese N."/>
            <person name="Submissions S."/>
        </authorList>
    </citation>
    <scope>NUCLEOTIDE SEQUENCE [LARGE SCALE GENOMIC DNA]</scope>
    <source>
        <strain evidence="2">CGMCC 1.6775</strain>
    </source>
</reference>
<gene>
    <name evidence="1" type="ORF">SAMN04487961_2304</name>
</gene>
<dbReference type="Proteomes" id="UP000199339">
    <property type="component" value="Unassembled WGS sequence"/>
</dbReference>
<evidence type="ECO:0008006" key="3">
    <source>
        <dbReference type="Google" id="ProtNLM"/>
    </source>
</evidence>
<evidence type="ECO:0000313" key="1">
    <source>
        <dbReference type="EMBL" id="SFN16825.1"/>
    </source>
</evidence>
<sequence>MKRLLTLLIVLALLTFAAFKGAVWWLTDQRMAEARLALDDYGVLERGTVGSGMDGRLLLTNARWQDFRLTQPLESGRVELDAGSPLALLTALADPDNLPAQWSLRAEGLGLVLDANMFRNWVTAEGTSVEGDPALLVLPCAPDPRQQLGSGDLMRMGITGLAGELLVRQTASRVSAELNTAGTGSVEVDWPGARIDLTTPADTLASTDEPMAVILRDGGLMRRIAAYCSREAGLDTMEWARRAIGALEQGLNARGLAASEQLLALYRQWLLEGGELNLSIEPSEPWLGIPVRDADAEGQEAGWQVAYNGAGVPDIYLEALPPEPEPVDEAAETSADTRENPAVAGWYAEPVATASRWIGRPVRVTLSNDNVVEGRLVSVSERELEVARVVAGGEVAYPMLLSAVSGFEVWRRGRSE</sequence>
<name>A0A1I4WTN6_9GAMM</name>
<dbReference type="OrthoDB" id="6191808at2"/>
<organism evidence="1 2">
    <name type="scientific">Marinobacter pelagius</name>
    <dbReference type="NCBI Taxonomy" id="379482"/>
    <lineage>
        <taxon>Bacteria</taxon>
        <taxon>Pseudomonadati</taxon>
        <taxon>Pseudomonadota</taxon>
        <taxon>Gammaproteobacteria</taxon>
        <taxon>Pseudomonadales</taxon>
        <taxon>Marinobacteraceae</taxon>
        <taxon>Marinobacter</taxon>
    </lineage>
</organism>
<protein>
    <recommendedName>
        <fullName evidence="3">Acetylornithine deacetylase</fullName>
    </recommendedName>
</protein>
<accession>A0A1I4WTN6</accession>
<dbReference type="RefSeq" id="WP_092003409.1">
    <property type="nucleotide sequence ID" value="NZ_FOUR01000005.1"/>
</dbReference>
<dbReference type="EMBL" id="FOUR01000005">
    <property type="protein sequence ID" value="SFN16825.1"/>
    <property type="molecule type" value="Genomic_DNA"/>
</dbReference>
<dbReference type="AlphaFoldDB" id="A0A1I4WTN6"/>
<proteinExistence type="predicted"/>
<keyword evidence="2" id="KW-1185">Reference proteome</keyword>
<evidence type="ECO:0000313" key="2">
    <source>
        <dbReference type="Proteomes" id="UP000199339"/>
    </source>
</evidence>